<evidence type="ECO:0000256" key="8">
    <source>
        <dbReference type="RuleBase" id="RU003313"/>
    </source>
</evidence>
<reference evidence="10 11" key="1">
    <citation type="journal article" date="2014" name="Antonie Van Leeuwenhoek">
        <title>Hyphomonas beringensis sp. nov. and Hyphomonas chukchiensis sp. nov., isolated from surface seawater of the Bering Sea and Chukchi Sea.</title>
        <authorList>
            <person name="Li C."/>
            <person name="Lai Q."/>
            <person name="Li G."/>
            <person name="Dong C."/>
            <person name="Wang J."/>
            <person name="Liao Y."/>
            <person name="Shao Z."/>
        </authorList>
    </citation>
    <scope>NUCLEOTIDE SEQUENCE [LARGE SCALE GENOMIC DNA]</scope>
    <source>
        <strain evidence="10 11">22II1-22F38</strain>
    </source>
</reference>
<dbReference type="SUPFAM" id="SSF116878">
    <property type="entry name" value="TrmE connector domain"/>
    <property type="match status" value="1"/>
</dbReference>
<feature type="binding site" evidence="7">
    <location>
        <position position="121"/>
    </location>
    <ligand>
        <name>(6S)-5-formyl-5,6,7,8-tetrahydrofolate</name>
        <dbReference type="ChEBI" id="CHEBI:57457"/>
    </ligand>
</feature>
<feature type="binding site" evidence="7">
    <location>
        <position position="253"/>
    </location>
    <ligand>
        <name>Mg(2+)</name>
        <dbReference type="ChEBI" id="CHEBI:18420"/>
    </ligand>
</feature>
<feature type="binding site" evidence="7">
    <location>
        <begin position="272"/>
        <end position="275"/>
    </location>
    <ligand>
        <name>GTP</name>
        <dbReference type="ChEBI" id="CHEBI:37565"/>
    </ligand>
</feature>
<dbReference type="NCBIfam" id="TIGR00231">
    <property type="entry name" value="small_GTP"/>
    <property type="match status" value="1"/>
</dbReference>
<dbReference type="SUPFAM" id="SSF52540">
    <property type="entry name" value="P-loop containing nucleoside triphosphate hydrolases"/>
    <property type="match status" value="1"/>
</dbReference>
<feature type="binding site" evidence="7">
    <location>
        <begin position="329"/>
        <end position="332"/>
    </location>
    <ligand>
        <name>GTP</name>
        <dbReference type="ChEBI" id="CHEBI:37565"/>
    </ligand>
</feature>
<sequence>MSERDTICALASGQPPAAICIIRLSGDRIWKIAGALLDCGLPEPRRATLTRFRDEDGNMIDEGLVVFMPGPHSYTGEDTLELYLHGGPAVISHAISTLTSEPGVRLAEPGEFTRRAFEAGKLDLTEAEGVADIIEAETDAQKAQALRQLSGGLTEQYDRWRAELTGILALIEVVVDFPDEDDAPEETTAPVLRKLNNLIGDIEAALGDRGIGEKIRDGFRIAIIGAPNAGKSTLLNRLAGREAAIVTSRPGTTRDVIEIRRVMGGQVVWISDTAGLRETDDEIEAEGVRRAERVASEADLRVFMVDGSAPDLSVLSSPYRLPTDIVVVNKADIDMAANLPAYDYKISAKQGEGVPALETALSEFISGKASSVEAPVITRARHRVRLVDGLACLIAARDALELGTGPELAAEDVRMAIRHLGAVVGAVGVEDVLGAVFSEFCIGK</sequence>
<dbReference type="InterPro" id="IPR018948">
    <property type="entry name" value="GTP-bd_TrmE_N"/>
</dbReference>
<keyword evidence="3 7" id="KW-0547">Nucleotide-binding</keyword>
<dbReference type="FunFam" id="3.30.1360.120:FF:000007">
    <property type="entry name" value="tRNA modification GTPase GTPBP3, mitochondrial"/>
    <property type="match status" value="1"/>
</dbReference>
<dbReference type="OrthoDB" id="9805918at2"/>
<comment type="subunit">
    <text evidence="7">Homodimer. Heterotetramer of two MnmE and two MnmG subunits.</text>
</comment>
<keyword evidence="7" id="KW-0460">Magnesium</keyword>
<dbReference type="eggNOG" id="COG0486">
    <property type="taxonomic scope" value="Bacteria"/>
</dbReference>
<evidence type="ECO:0000256" key="3">
    <source>
        <dbReference type="ARBA" id="ARBA00022741"/>
    </source>
</evidence>
<evidence type="ECO:0000256" key="2">
    <source>
        <dbReference type="ARBA" id="ARBA00022694"/>
    </source>
</evidence>
<dbReference type="HAMAP" id="MF_00379">
    <property type="entry name" value="GTPase_MnmE"/>
    <property type="match status" value="1"/>
</dbReference>
<evidence type="ECO:0000256" key="6">
    <source>
        <dbReference type="ARBA" id="ARBA00023134"/>
    </source>
</evidence>
<dbReference type="GO" id="GO:0046872">
    <property type="term" value="F:metal ion binding"/>
    <property type="evidence" value="ECO:0007669"/>
    <property type="project" value="UniProtKB-KW"/>
</dbReference>
<keyword evidence="7" id="KW-0963">Cytoplasm</keyword>
<dbReference type="InterPro" id="IPR006073">
    <property type="entry name" value="GTP-bd"/>
</dbReference>
<dbReference type="PATRIC" id="fig|1280948.3.peg.1199"/>
<name>A0A059E784_9PROT</name>
<keyword evidence="5 7" id="KW-0630">Potassium</keyword>
<keyword evidence="2 7" id="KW-0819">tRNA processing</keyword>
<feature type="domain" description="TrmE-type G" evidence="9">
    <location>
        <begin position="218"/>
        <end position="366"/>
    </location>
</feature>
<dbReference type="InterPro" id="IPR025867">
    <property type="entry name" value="MnmE_helical"/>
</dbReference>
<dbReference type="Pfam" id="PF01926">
    <property type="entry name" value="MMR_HSR1"/>
    <property type="match status" value="1"/>
</dbReference>
<dbReference type="GO" id="GO:0030488">
    <property type="term" value="P:tRNA methylation"/>
    <property type="evidence" value="ECO:0007669"/>
    <property type="project" value="TreeGrafter"/>
</dbReference>
<dbReference type="CDD" id="cd14858">
    <property type="entry name" value="TrmE_N"/>
    <property type="match status" value="1"/>
</dbReference>
<dbReference type="GO" id="GO:0005737">
    <property type="term" value="C:cytoplasm"/>
    <property type="evidence" value="ECO:0007669"/>
    <property type="project" value="UniProtKB-SubCell"/>
</dbReference>
<comment type="caution">
    <text evidence="10">The sequence shown here is derived from an EMBL/GenBank/DDBJ whole genome shotgun (WGS) entry which is preliminary data.</text>
</comment>
<keyword evidence="11" id="KW-1185">Reference proteome</keyword>
<feature type="binding site" evidence="7">
    <location>
        <position position="81"/>
    </location>
    <ligand>
        <name>(6S)-5-formyl-5,6,7,8-tetrahydrofolate</name>
        <dbReference type="ChEBI" id="CHEBI:57457"/>
    </ligand>
</feature>
<dbReference type="RefSeq" id="WP_035549731.1">
    <property type="nucleotide sequence ID" value="NZ_AWFH01000006.1"/>
</dbReference>
<dbReference type="Pfam" id="PF10396">
    <property type="entry name" value="TrmE_N"/>
    <property type="match status" value="1"/>
</dbReference>
<gene>
    <name evidence="7" type="primary">mnmE</name>
    <name evidence="7" type="synonym">trmE</name>
    <name evidence="10" type="ORF">HY36_14820</name>
</gene>
<dbReference type="EMBL" id="AWFH01000006">
    <property type="protein sequence ID" value="KCZ63566.1"/>
    <property type="molecule type" value="Genomic_DNA"/>
</dbReference>
<comment type="function">
    <text evidence="7">Exhibits a very high intrinsic GTPase hydrolysis rate. Involved in the addition of a carboxymethylaminomethyl (cmnm) group at the wobble position (U34) of certain tRNAs, forming tRNA-cmnm(5)s(2)U34.</text>
</comment>
<dbReference type="Pfam" id="PF12631">
    <property type="entry name" value="MnmE_helical"/>
    <property type="match status" value="1"/>
</dbReference>
<dbReference type="InterPro" id="IPR004520">
    <property type="entry name" value="GTPase_MnmE"/>
</dbReference>
<dbReference type="GO" id="GO:0003924">
    <property type="term" value="F:GTPase activity"/>
    <property type="evidence" value="ECO:0007669"/>
    <property type="project" value="UniProtKB-UniRule"/>
</dbReference>
<feature type="binding site" evidence="7">
    <location>
        <position position="232"/>
    </location>
    <ligand>
        <name>Mg(2+)</name>
        <dbReference type="ChEBI" id="CHEBI:18420"/>
    </ligand>
</feature>
<dbReference type="STRING" id="1280948.HY36_14820"/>
<keyword evidence="6 7" id="KW-0342">GTP-binding</keyword>
<feature type="binding site" evidence="7">
    <location>
        <begin position="228"/>
        <end position="233"/>
    </location>
    <ligand>
        <name>GTP</name>
        <dbReference type="ChEBI" id="CHEBI:37565"/>
    </ligand>
</feature>
<dbReference type="NCBIfam" id="NF003661">
    <property type="entry name" value="PRK05291.1-3"/>
    <property type="match status" value="1"/>
</dbReference>
<dbReference type="PANTHER" id="PTHR42714:SF2">
    <property type="entry name" value="TRNA MODIFICATION GTPASE GTPBP3, MITOCHONDRIAL"/>
    <property type="match status" value="1"/>
</dbReference>
<dbReference type="InterPro" id="IPR031168">
    <property type="entry name" value="G_TrmE"/>
</dbReference>
<comment type="similarity">
    <text evidence="1 7 8">Belongs to the TRAFAC class TrmE-Era-EngA-EngB-Septin-like GTPase superfamily. TrmE GTPase family.</text>
</comment>
<dbReference type="Gene3D" id="1.20.120.430">
    <property type="entry name" value="tRNA modification GTPase MnmE domain 2"/>
    <property type="match status" value="1"/>
</dbReference>
<dbReference type="GO" id="GO:0005525">
    <property type="term" value="F:GTP binding"/>
    <property type="evidence" value="ECO:0007669"/>
    <property type="project" value="UniProtKB-UniRule"/>
</dbReference>
<accession>A0A059E784</accession>
<dbReference type="CDD" id="cd04164">
    <property type="entry name" value="trmE"/>
    <property type="match status" value="1"/>
</dbReference>
<dbReference type="Gene3D" id="3.40.50.300">
    <property type="entry name" value="P-loop containing nucleotide triphosphate hydrolases"/>
    <property type="match status" value="1"/>
</dbReference>
<dbReference type="Proteomes" id="UP000024547">
    <property type="component" value="Unassembled WGS sequence"/>
</dbReference>
<evidence type="ECO:0000313" key="10">
    <source>
        <dbReference type="EMBL" id="KCZ63566.1"/>
    </source>
</evidence>
<organism evidence="10 11">
    <name type="scientific">Hyphomonas atlantica</name>
    <dbReference type="NCBI Taxonomy" id="1280948"/>
    <lineage>
        <taxon>Bacteria</taxon>
        <taxon>Pseudomonadati</taxon>
        <taxon>Pseudomonadota</taxon>
        <taxon>Alphaproteobacteria</taxon>
        <taxon>Hyphomonadales</taxon>
        <taxon>Hyphomonadaceae</taxon>
        <taxon>Hyphomonas</taxon>
    </lineage>
</organism>
<comment type="subcellular location">
    <subcellularLocation>
        <location evidence="7">Cytoplasm</location>
    </subcellularLocation>
</comment>
<comment type="caution">
    <text evidence="7">Lacks conserved residue(s) required for the propagation of feature annotation.</text>
</comment>
<dbReference type="NCBIfam" id="TIGR00450">
    <property type="entry name" value="mnmE_trmE_thdF"/>
    <property type="match status" value="1"/>
</dbReference>
<dbReference type="InterPro" id="IPR005225">
    <property type="entry name" value="Small_GTP-bd"/>
</dbReference>
<keyword evidence="7" id="KW-0479">Metal-binding</keyword>
<comment type="cofactor">
    <cofactor evidence="7">
        <name>K(+)</name>
        <dbReference type="ChEBI" id="CHEBI:29103"/>
    </cofactor>
    <text evidence="7">Binds 1 potassium ion per subunit.</text>
</comment>
<evidence type="ECO:0000256" key="7">
    <source>
        <dbReference type="HAMAP-Rule" id="MF_00379"/>
    </source>
</evidence>
<dbReference type="PANTHER" id="PTHR42714">
    <property type="entry name" value="TRNA MODIFICATION GTPASE GTPBP3"/>
    <property type="match status" value="1"/>
</dbReference>
<proteinExistence type="inferred from homology"/>
<dbReference type="InterPro" id="IPR027417">
    <property type="entry name" value="P-loop_NTPase"/>
</dbReference>
<evidence type="ECO:0000259" key="9">
    <source>
        <dbReference type="PROSITE" id="PS51709"/>
    </source>
</evidence>
<evidence type="ECO:0000256" key="4">
    <source>
        <dbReference type="ARBA" id="ARBA00022801"/>
    </source>
</evidence>
<dbReference type="InterPro" id="IPR027368">
    <property type="entry name" value="MnmE_dom2"/>
</dbReference>
<dbReference type="AlphaFoldDB" id="A0A059E784"/>
<protein>
    <recommendedName>
        <fullName evidence="7">tRNA modification GTPase MnmE</fullName>
        <ecNumber evidence="7">3.6.-.-</ecNumber>
    </recommendedName>
</protein>
<feature type="binding site" evidence="7">
    <location>
        <position position="444"/>
    </location>
    <ligand>
        <name>(6S)-5-formyl-5,6,7,8-tetrahydrofolate</name>
        <dbReference type="ChEBI" id="CHEBI:57457"/>
    </ligand>
</feature>
<dbReference type="Gene3D" id="3.30.1360.120">
    <property type="entry name" value="Probable tRNA modification gtpase trme, domain 1"/>
    <property type="match status" value="1"/>
</dbReference>
<evidence type="ECO:0000256" key="5">
    <source>
        <dbReference type="ARBA" id="ARBA00022958"/>
    </source>
</evidence>
<dbReference type="GO" id="GO:0002098">
    <property type="term" value="P:tRNA wobble uridine modification"/>
    <property type="evidence" value="ECO:0007669"/>
    <property type="project" value="TreeGrafter"/>
</dbReference>
<evidence type="ECO:0000313" key="11">
    <source>
        <dbReference type="Proteomes" id="UP000024547"/>
    </source>
</evidence>
<feature type="binding site" evidence="7">
    <location>
        <begin position="247"/>
        <end position="253"/>
    </location>
    <ligand>
        <name>GTP</name>
        <dbReference type="ChEBI" id="CHEBI:37565"/>
    </ligand>
</feature>
<dbReference type="PROSITE" id="PS51709">
    <property type="entry name" value="G_TRME"/>
    <property type="match status" value="1"/>
</dbReference>
<evidence type="ECO:0000256" key="1">
    <source>
        <dbReference type="ARBA" id="ARBA00011043"/>
    </source>
</evidence>
<dbReference type="InterPro" id="IPR027266">
    <property type="entry name" value="TrmE/GcvT-like"/>
</dbReference>
<feature type="binding site" evidence="7">
    <location>
        <position position="23"/>
    </location>
    <ligand>
        <name>(6S)-5-formyl-5,6,7,8-tetrahydrofolate</name>
        <dbReference type="ChEBI" id="CHEBI:57457"/>
    </ligand>
</feature>
<dbReference type="EC" id="3.6.-.-" evidence="7"/>
<keyword evidence="4 7" id="KW-0378">Hydrolase</keyword>